<dbReference type="GO" id="GO:0003700">
    <property type="term" value="F:DNA-binding transcription factor activity"/>
    <property type="evidence" value="ECO:0007669"/>
    <property type="project" value="InterPro"/>
</dbReference>
<dbReference type="PROSITE" id="PS01124">
    <property type="entry name" value="HTH_ARAC_FAMILY_2"/>
    <property type="match status" value="1"/>
</dbReference>
<dbReference type="Gene3D" id="1.10.10.60">
    <property type="entry name" value="Homeodomain-like"/>
    <property type="match status" value="1"/>
</dbReference>
<name>A0A128F4Z8_9GAMM</name>
<dbReference type="Proteomes" id="UP000071641">
    <property type="component" value="Unassembled WGS sequence"/>
</dbReference>
<dbReference type="STRING" id="1796497.GCE9029_02560"/>
<dbReference type="InterPro" id="IPR029062">
    <property type="entry name" value="Class_I_gatase-like"/>
</dbReference>
<dbReference type="RefSeq" id="WP_062663617.1">
    <property type="nucleotide sequence ID" value="NZ_FIZX01000002.1"/>
</dbReference>
<proteinExistence type="predicted"/>
<sequence>MIHVAVYAFEGMSPFHLSVPCVVFADAAGDFSVTVCSELDTPIHTTAGFSIHTEHGLSKMDDADIIIIPSWHSPYLPPSNALVNALKAAHSKDALVVGLCLGSFALAAAGLLDGKRATTHWAYFDAFKSLFPHIAIDSDVLYVEEGNVVTSAGTAAGLDCCLQIVRNLKGSAATNDIARLLVVPPQRQGGQSQFISMPVPERGGDKRLAMLLDEVLKSLKEPHSIDALAEKAMMSRRTFTRRFQTITGRSFGHWLLSARLAHCQHLLESTSLDIENVAFESGFNNAITLRHHFKKSFGVTPSYWRKMYRD</sequence>
<protein>
    <submittedName>
        <fullName evidence="4">HTH-type transcriptional regulator CdhR</fullName>
    </submittedName>
</protein>
<dbReference type="OrthoDB" id="9803764at2"/>
<evidence type="ECO:0000313" key="4">
    <source>
        <dbReference type="EMBL" id="CZF81361.1"/>
    </source>
</evidence>
<dbReference type="InterPro" id="IPR002818">
    <property type="entry name" value="DJ-1/PfpI"/>
</dbReference>
<dbReference type="InterPro" id="IPR009057">
    <property type="entry name" value="Homeodomain-like_sf"/>
</dbReference>
<accession>A0A128F4Z8</accession>
<evidence type="ECO:0000313" key="5">
    <source>
        <dbReference type="Proteomes" id="UP000071641"/>
    </source>
</evidence>
<keyword evidence="5" id="KW-1185">Reference proteome</keyword>
<dbReference type="AlphaFoldDB" id="A0A128F4Z8"/>
<gene>
    <name evidence="4" type="primary">cdhR_3</name>
    <name evidence="4" type="ORF">GCE9029_02560</name>
</gene>
<dbReference type="Gene3D" id="3.40.50.880">
    <property type="match status" value="1"/>
</dbReference>
<dbReference type="InterPro" id="IPR018060">
    <property type="entry name" value="HTH_AraC"/>
</dbReference>
<dbReference type="GO" id="GO:0043565">
    <property type="term" value="F:sequence-specific DNA binding"/>
    <property type="evidence" value="ECO:0007669"/>
    <property type="project" value="InterPro"/>
</dbReference>
<dbReference type="CDD" id="cd03137">
    <property type="entry name" value="GATase1_AraC_1"/>
    <property type="match status" value="1"/>
</dbReference>
<dbReference type="PANTHER" id="PTHR43130:SF3">
    <property type="entry name" value="HTH-TYPE TRANSCRIPTIONAL REGULATOR RV1931C"/>
    <property type="match status" value="1"/>
</dbReference>
<reference evidence="5" key="1">
    <citation type="submission" date="2016-02" db="EMBL/GenBank/DDBJ databases">
        <authorList>
            <person name="Rodrigo-Torres Lidia"/>
            <person name="Arahal R.David."/>
        </authorList>
    </citation>
    <scope>NUCLEOTIDE SEQUENCE [LARGE SCALE GENOMIC DNA]</scope>
    <source>
        <strain evidence="5">CECT 9029</strain>
    </source>
</reference>
<organism evidence="4 5">
    <name type="scientific">Grimontia celer</name>
    <dbReference type="NCBI Taxonomy" id="1796497"/>
    <lineage>
        <taxon>Bacteria</taxon>
        <taxon>Pseudomonadati</taxon>
        <taxon>Pseudomonadota</taxon>
        <taxon>Gammaproteobacteria</taxon>
        <taxon>Vibrionales</taxon>
        <taxon>Vibrionaceae</taxon>
        <taxon>Grimontia</taxon>
    </lineage>
</organism>
<dbReference type="InterPro" id="IPR052158">
    <property type="entry name" value="INH-QAR"/>
</dbReference>
<dbReference type="PANTHER" id="PTHR43130">
    <property type="entry name" value="ARAC-FAMILY TRANSCRIPTIONAL REGULATOR"/>
    <property type="match status" value="1"/>
</dbReference>
<dbReference type="EMBL" id="FIZX01000002">
    <property type="protein sequence ID" value="CZF81361.1"/>
    <property type="molecule type" value="Genomic_DNA"/>
</dbReference>
<evidence type="ECO:0000259" key="3">
    <source>
        <dbReference type="PROSITE" id="PS01124"/>
    </source>
</evidence>
<dbReference type="SUPFAM" id="SSF52317">
    <property type="entry name" value="Class I glutamine amidotransferase-like"/>
    <property type="match status" value="1"/>
</dbReference>
<keyword evidence="2" id="KW-0804">Transcription</keyword>
<dbReference type="Pfam" id="PF01965">
    <property type="entry name" value="DJ-1_PfpI"/>
    <property type="match status" value="1"/>
</dbReference>
<dbReference type="SMART" id="SM00342">
    <property type="entry name" value="HTH_ARAC"/>
    <property type="match status" value="1"/>
</dbReference>
<keyword evidence="1" id="KW-0805">Transcription regulation</keyword>
<evidence type="ECO:0000256" key="1">
    <source>
        <dbReference type="ARBA" id="ARBA00023015"/>
    </source>
</evidence>
<dbReference type="SUPFAM" id="SSF46689">
    <property type="entry name" value="Homeodomain-like"/>
    <property type="match status" value="2"/>
</dbReference>
<evidence type="ECO:0000256" key="2">
    <source>
        <dbReference type="ARBA" id="ARBA00023163"/>
    </source>
</evidence>
<feature type="domain" description="HTH araC/xylS-type" evidence="3">
    <location>
        <begin position="209"/>
        <end position="307"/>
    </location>
</feature>
<dbReference type="Pfam" id="PF12833">
    <property type="entry name" value="HTH_18"/>
    <property type="match status" value="1"/>
</dbReference>